<evidence type="ECO:0000256" key="7">
    <source>
        <dbReference type="ARBA" id="ARBA00022801"/>
    </source>
</evidence>
<dbReference type="PROSITE" id="PS51192">
    <property type="entry name" value="HELICASE_ATP_BIND_1"/>
    <property type="match status" value="1"/>
</dbReference>
<evidence type="ECO:0000256" key="8">
    <source>
        <dbReference type="ARBA" id="ARBA00022840"/>
    </source>
</evidence>
<dbReference type="CDD" id="cd18030">
    <property type="entry name" value="DEXHc_RE_I_HsdR"/>
    <property type="match status" value="1"/>
</dbReference>
<evidence type="ECO:0000256" key="5">
    <source>
        <dbReference type="ARBA" id="ARBA00022747"/>
    </source>
</evidence>
<comment type="similarity">
    <text evidence="2 10">Belongs to the HsdR family.</text>
</comment>
<dbReference type="InterPro" id="IPR014001">
    <property type="entry name" value="Helicase_ATP-bd"/>
</dbReference>
<dbReference type="InterPro" id="IPR002711">
    <property type="entry name" value="HNH"/>
</dbReference>
<evidence type="ECO:0000256" key="1">
    <source>
        <dbReference type="ARBA" id="ARBA00000851"/>
    </source>
</evidence>
<dbReference type="InterPro" id="IPR003615">
    <property type="entry name" value="HNH_nuc"/>
</dbReference>
<dbReference type="Gene3D" id="3.40.50.300">
    <property type="entry name" value="P-loop containing nucleotide triphosphate hydrolases"/>
    <property type="match status" value="3"/>
</dbReference>
<dbReference type="GO" id="GO:0009035">
    <property type="term" value="F:type I site-specific deoxyribonuclease activity"/>
    <property type="evidence" value="ECO:0007669"/>
    <property type="project" value="UniProtKB-EC"/>
</dbReference>
<evidence type="ECO:0000256" key="3">
    <source>
        <dbReference type="ARBA" id="ARBA00022722"/>
    </source>
</evidence>
<dbReference type="CDD" id="cd22332">
    <property type="entry name" value="HsdR_N"/>
    <property type="match status" value="1"/>
</dbReference>
<evidence type="ECO:0000256" key="2">
    <source>
        <dbReference type="ARBA" id="ARBA00008598"/>
    </source>
</evidence>
<keyword evidence="9 10" id="KW-0238">DNA-binding</keyword>
<evidence type="ECO:0000256" key="4">
    <source>
        <dbReference type="ARBA" id="ARBA00022741"/>
    </source>
</evidence>
<accession>A0ABX2C9K3</accession>
<dbReference type="SMART" id="SM00487">
    <property type="entry name" value="DEXDc"/>
    <property type="match status" value="1"/>
</dbReference>
<dbReference type="InterPro" id="IPR004473">
    <property type="entry name" value="Restrct_endonuc_typeI_HsdR"/>
</dbReference>
<dbReference type="CDD" id="cd00085">
    <property type="entry name" value="HNHc"/>
    <property type="match status" value="1"/>
</dbReference>
<evidence type="ECO:0000313" key="13">
    <source>
        <dbReference type="Proteomes" id="UP000886476"/>
    </source>
</evidence>
<keyword evidence="3" id="KW-0540">Nuclease</keyword>
<dbReference type="InterPro" id="IPR040980">
    <property type="entry name" value="SWI2_SNF2"/>
</dbReference>
<dbReference type="InterPro" id="IPR051268">
    <property type="entry name" value="Type-I_R_enzyme_R_subunit"/>
</dbReference>
<keyword evidence="13" id="KW-1185">Reference proteome</keyword>
<organism evidence="12 13">
    <name type="scientific">Bradyrhizobium aeschynomenes</name>
    <dbReference type="NCBI Taxonomy" id="2734909"/>
    <lineage>
        <taxon>Bacteria</taxon>
        <taxon>Pseudomonadati</taxon>
        <taxon>Pseudomonadota</taxon>
        <taxon>Alphaproteobacteria</taxon>
        <taxon>Hyphomicrobiales</taxon>
        <taxon>Nitrobacteraceae</taxon>
        <taxon>Bradyrhizobium</taxon>
    </lineage>
</organism>
<feature type="domain" description="Helicase ATP-binding" evidence="11">
    <location>
        <begin position="458"/>
        <end position="618"/>
    </location>
</feature>
<keyword evidence="7 10" id="KW-0378">Hydrolase</keyword>
<evidence type="ECO:0000259" key="11">
    <source>
        <dbReference type="PROSITE" id="PS51192"/>
    </source>
</evidence>
<dbReference type="SUPFAM" id="SSF52540">
    <property type="entry name" value="P-loop containing nucleoside triphosphate hydrolases"/>
    <property type="match status" value="2"/>
</dbReference>
<dbReference type="Pfam" id="PF04313">
    <property type="entry name" value="HSDR_N"/>
    <property type="match status" value="1"/>
</dbReference>
<dbReference type="CDD" id="cd18800">
    <property type="entry name" value="SF2_C_EcoR124I-like"/>
    <property type="match status" value="1"/>
</dbReference>
<comment type="caution">
    <text evidence="12">The sequence shown here is derived from an EMBL/GenBank/DDBJ whole genome shotgun (WGS) entry which is preliminary data.</text>
</comment>
<dbReference type="Pfam" id="PF18766">
    <property type="entry name" value="SWI2_SNF2"/>
    <property type="match status" value="1"/>
</dbReference>
<keyword evidence="5 10" id="KW-0680">Restriction system</keyword>
<evidence type="ECO:0000256" key="6">
    <source>
        <dbReference type="ARBA" id="ARBA00022759"/>
    </source>
</evidence>
<comment type="catalytic activity">
    <reaction evidence="1 10">
        <text>Endonucleolytic cleavage of DNA to give random double-stranded fragments with terminal 5'-phosphates, ATP is simultaneously hydrolyzed.</text>
        <dbReference type="EC" id="3.1.21.3"/>
    </reaction>
</comment>
<keyword evidence="4 10" id="KW-0547">Nucleotide-binding</keyword>
<evidence type="ECO:0000313" key="12">
    <source>
        <dbReference type="EMBL" id="NPU64733.1"/>
    </source>
</evidence>
<keyword evidence="6" id="KW-0255">Endonuclease</keyword>
<proteinExistence type="inferred from homology"/>
<dbReference type="Pfam" id="PF01844">
    <property type="entry name" value="HNH"/>
    <property type="match status" value="1"/>
</dbReference>
<dbReference type="PANTHER" id="PTHR30195:SF15">
    <property type="entry name" value="TYPE I RESTRICTION ENZYME HINDI ENDONUCLEASE SUBUNIT"/>
    <property type="match status" value="1"/>
</dbReference>
<sequence length="1149" mass="128986">MEKAHIVPWSITKDHSFANLLVLCSLCHTRSHNEDWDEKTLKYYKQLPWVARYKGVPADFGPKQLLTLKLDTTKEDFEKDKERVLVAIAAVIDASPKDVLTVSVKQGSIFLTVALPADGAGRLLHSDVAQSELQTLLGPIKLLSVALGEHSSTYRDDRARQIASFNEGNTVEAHLRDILAGLPTTRPREISSGLARAGGRLSGLGWHYVAPADLPRQAQEVIVEPYLRNALIRLNPKIAENPERVDDVLYRLRAIIMSARSDGLVKANEEFAAWLLGERSMPFGKNGEHVTIRLIDFEAVEENSFVVTQQFTTRAGKTEKRADLVLLVNGIPLVLIEAKTPVRSSQSWLDAALQVHDDYERNVPELFVPNVFSVATEGKEFRYGSIRMPVDMWGPWRDGEGPQSLGAVERSASAMLRPAMVLDMLESFTAFATQRGKQRIKIIARYQQVEGVNKIVARVVAGQPRKGLIWHFQGSGKSLLMLFAARKLRLHPALKNPTVLIVVDRIDLDSQISGTFYAADMPNMVRTESRKELAELLAKDARKVVITTIHKFAEADGVLNDRDNIIVLVDEAHRTQEGDLGRKMRKALPNAFLFGLTGTPINRADKNTFYAFGAETDEGGYMSRYGLNDSIRDGATKELHFEPRLVGLHIDQKAIEEAYAELTRGLTDEDKDRLGKAAAKMSILVKAPERIRAICADIAKHFHQKVAPNGFGAQVVTFDRESCLLYKQELDRLLPPEVSDIVISVNSGEAEYAPYKRDRDAEEKLLDRFRDPKDPLKIIIVTSKLLTGFDAPILQTMYLDKPLRDHTLLQAICRTNRPYGEQKTHGLIVDYLGVFDDVAQALKFDEKGMQKAVSNIAELVNTLPIALQKCLAYFAGVDRSVTGYEGLIAAQECIPNNELRDAFARDFSVLARLWEALSPDPVLTQHEADYRWLAQVYESLKPSTGTGRLLWHQLGAKTIELIHENVHVDAVRDDLDTLVLDAELLEAVLGNPDPEKKAKEISIKLTGRLRKHASNPKFKALSERLEDLKNRHQQGLLLSVEFLKELLALATDVVKAERETPDELEIDQGRAALTALFREARNGDTPIMVERVVDDIDEIVRAVRFDGWQATHAGEREVKKALRQTLFKYKLHQDAELFERAYGYIREYY</sequence>
<dbReference type="Gene3D" id="3.90.1570.50">
    <property type="match status" value="1"/>
</dbReference>
<dbReference type="Pfam" id="PF22679">
    <property type="entry name" value="T1R_D3-like"/>
    <property type="match status" value="1"/>
</dbReference>
<dbReference type="Proteomes" id="UP000886476">
    <property type="component" value="Unassembled WGS sequence"/>
</dbReference>
<evidence type="ECO:0000256" key="10">
    <source>
        <dbReference type="RuleBase" id="RU364115"/>
    </source>
</evidence>
<keyword evidence="8 10" id="KW-0067">ATP-binding</keyword>
<evidence type="ECO:0000256" key="9">
    <source>
        <dbReference type="ARBA" id="ARBA00023125"/>
    </source>
</evidence>
<dbReference type="InterPro" id="IPR055180">
    <property type="entry name" value="HsdR_RecA-like_helicase_dom_2"/>
</dbReference>
<dbReference type="EMBL" id="JABFDN010000002">
    <property type="protein sequence ID" value="NPU64733.1"/>
    <property type="molecule type" value="Genomic_DNA"/>
</dbReference>
<dbReference type="NCBIfam" id="TIGR00348">
    <property type="entry name" value="hsdR"/>
    <property type="match status" value="1"/>
</dbReference>
<comment type="subunit">
    <text evidence="10">The type I restriction/modification system is composed of three polypeptides R, M and S.</text>
</comment>
<reference evidence="12" key="1">
    <citation type="submission" date="2020-05" db="EMBL/GenBank/DDBJ databases">
        <title>Nod-independent and nitrogen-fixing Bradyrhizobium aeschynomene sp. nov. isolated from nodules of Aeschynomene indica.</title>
        <authorList>
            <person name="Zhang Z."/>
        </authorList>
    </citation>
    <scope>NUCLEOTIDE SEQUENCE</scope>
    <source>
        <strain evidence="12">83012</strain>
    </source>
</reference>
<dbReference type="EC" id="3.1.21.3" evidence="10"/>
<dbReference type="PANTHER" id="PTHR30195">
    <property type="entry name" value="TYPE I SITE-SPECIFIC DEOXYRIBONUCLEASE PROTEIN SUBUNIT M AND R"/>
    <property type="match status" value="1"/>
</dbReference>
<gene>
    <name evidence="12" type="ORF">HL667_06995</name>
</gene>
<dbReference type="InterPro" id="IPR007409">
    <property type="entry name" value="Restrct_endonuc_type1_HsdR_N"/>
</dbReference>
<protein>
    <recommendedName>
        <fullName evidence="10">Type I restriction enzyme endonuclease subunit</fullName>
        <shortName evidence="10">R protein</shortName>
        <ecNumber evidence="10">3.1.21.3</ecNumber>
    </recommendedName>
</protein>
<dbReference type="InterPro" id="IPR027417">
    <property type="entry name" value="P-loop_NTPase"/>
</dbReference>
<name>A0ABX2C9K3_9BRAD</name>
<comment type="function">
    <text evidence="10">Subunit R is required for both nuclease and ATPase activities, but not for modification.</text>
</comment>